<dbReference type="EMBL" id="NUSQ01000059">
    <property type="protein sequence ID" value="PHD69881.1"/>
    <property type="molecule type" value="Genomic_DNA"/>
</dbReference>
<dbReference type="AlphaFoldDB" id="A0A2C4QZC4"/>
<sequence length="89" mass="10317">MEFTIEGEDLKILVRARFEEMKDALENEVDEITYEESVDENGETICSIFVHDKTISLTSIRCDKTGWNIHWGSSTPVYIKEEIRTIMGE</sequence>
<protein>
    <submittedName>
        <fullName evidence="1">Uncharacterized protein</fullName>
    </submittedName>
</protein>
<dbReference type="Proteomes" id="UP000225997">
    <property type="component" value="Unassembled WGS sequence"/>
</dbReference>
<evidence type="ECO:0000313" key="1">
    <source>
        <dbReference type="EMBL" id="PHD69881.1"/>
    </source>
</evidence>
<accession>A0A2C4QZC4</accession>
<organism evidence="1 2">
    <name type="scientific">Bacillus toyonensis</name>
    <dbReference type="NCBI Taxonomy" id="155322"/>
    <lineage>
        <taxon>Bacteria</taxon>
        <taxon>Bacillati</taxon>
        <taxon>Bacillota</taxon>
        <taxon>Bacilli</taxon>
        <taxon>Bacillales</taxon>
        <taxon>Bacillaceae</taxon>
        <taxon>Bacillus</taxon>
        <taxon>Bacillus cereus group</taxon>
    </lineage>
</organism>
<gene>
    <name evidence="1" type="ORF">COF40_14325</name>
</gene>
<proteinExistence type="predicted"/>
<name>A0A2C4QZC4_9BACI</name>
<reference evidence="1 2" key="1">
    <citation type="submission" date="2017-09" db="EMBL/GenBank/DDBJ databases">
        <title>Large-scale bioinformatics analysis of Bacillus genomes uncovers conserved roles of natural products in bacterial physiology.</title>
        <authorList>
            <consortium name="Agbiome Team Llc"/>
            <person name="Bleich R.M."/>
            <person name="Grubbs K.J."/>
            <person name="Santa Maria K.C."/>
            <person name="Allen S.E."/>
            <person name="Farag S."/>
            <person name="Shank E.A."/>
            <person name="Bowers A."/>
        </authorList>
    </citation>
    <scope>NUCLEOTIDE SEQUENCE [LARGE SCALE GENOMIC DNA]</scope>
    <source>
        <strain evidence="1 2">AFS044250</strain>
    </source>
</reference>
<comment type="caution">
    <text evidence="1">The sequence shown here is derived from an EMBL/GenBank/DDBJ whole genome shotgun (WGS) entry which is preliminary data.</text>
</comment>
<evidence type="ECO:0000313" key="2">
    <source>
        <dbReference type="Proteomes" id="UP000225997"/>
    </source>
</evidence>